<dbReference type="SUPFAM" id="SSF56574">
    <property type="entry name" value="Serpins"/>
    <property type="match status" value="1"/>
</dbReference>
<reference evidence="3 5" key="1">
    <citation type="journal article" date="2009" name="PLoS Biol.">
        <title>Lineage-specific biology revealed by a finished genome assembly of the mouse.</title>
        <authorList>
            <consortium name="Mouse Genome Sequencing Consortium"/>
            <person name="Church D.M."/>
            <person name="Goodstadt L."/>
            <person name="Hillier L.W."/>
            <person name="Zody M.C."/>
            <person name="Goldstein S."/>
            <person name="She X."/>
            <person name="Bult C.J."/>
            <person name="Agarwala R."/>
            <person name="Cherry J.L."/>
            <person name="DiCuccio M."/>
            <person name="Hlavina W."/>
            <person name="Kapustin Y."/>
            <person name="Meric P."/>
            <person name="Maglott D."/>
            <person name="Birtle Z."/>
            <person name="Marques A.C."/>
            <person name="Graves T."/>
            <person name="Zhou S."/>
            <person name="Teague B."/>
            <person name="Potamousis K."/>
            <person name="Churas C."/>
            <person name="Place M."/>
            <person name="Herschleb J."/>
            <person name="Runnheim R."/>
            <person name="Forrest D."/>
            <person name="Amos-Landgraf J."/>
            <person name="Schwartz D.C."/>
            <person name="Cheng Z."/>
            <person name="Lindblad-Toh K."/>
            <person name="Eichler E.E."/>
            <person name="Ponting C.P."/>
        </authorList>
    </citation>
    <scope>NUCLEOTIDE SEQUENCE [LARGE SCALE GENOMIC DNA]</scope>
    <source>
        <strain evidence="3 5">C57BL/6J</strain>
    </source>
</reference>
<evidence type="ECO:0000313" key="3">
    <source>
        <dbReference type="Ensembl" id="ENSMUSP00000118572.2"/>
    </source>
</evidence>
<protein>
    <submittedName>
        <fullName evidence="3">Serine (or cysteine) peptidase inhibitor, clade B (ovalbumin), member 13</fullName>
    </submittedName>
</protein>
<organism evidence="3 5">
    <name type="scientific">Mus musculus</name>
    <name type="common">Mouse</name>
    <dbReference type="NCBI Taxonomy" id="10090"/>
    <lineage>
        <taxon>Eukaryota</taxon>
        <taxon>Metazoa</taxon>
        <taxon>Chordata</taxon>
        <taxon>Craniata</taxon>
        <taxon>Vertebrata</taxon>
        <taxon>Euteleostomi</taxon>
        <taxon>Mammalia</taxon>
        <taxon>Eutheria</taxon>
        <taxon>Euarchontoglires</taxon>
        <taxon>Glires</taxon>
        <taxon>Rodentia</taxon>
        <taxon>Myomorpha</taxon>
        <taxon>Muroidea</taxon>
        <taxon>Muridae</taxon>
        <taxon>Murinae</taxon>
        <taxon>Mus</taxon>
        <taxon>Mus</taxon>
    </lineage>
</organism>
<dbReference type="AlphaFoldDB" id="D6RHN5"/>
<evidence type="ECO:0000259" key="2">
    <source>
        <dbReference type="Pfam" id="PF00079"/>
    </source>
</evidence>
<reference evidence="3" key="4">
    <citation type="submission" date="2025-09" db="UniProtKB">
        <authorList>
            <consortium name="Ensembl"/>
        </authorList>
    </citation>
    <scope>IDENTIFICATION</scope>
    <source>
        <strain evidence="3">C57BL/6J</strain>
    </source>
</reference>
<dbReference type="InterPro" id="IPR023796">
    <property type="entry name" value="Serpin_dom"/>
</dbReference>
<dbReference type="GeneTree" id="ENSGT00940000162214"/>
<keyword evidence="1" id="KW-0812">Transmembrane</keyword>
<dbReference type="ProteomicsDB" id="325009"/>
<dbReference type="Bgee" id="ENSMUSG00000048775">
    <property type="expression patterns" value="Expressed in esophagus and 3 other cell types or tissues"/>
</dbReference>
<name>D6RHN5_MOUSE</name>
<dbReference type="MGI" id="MGI:3042250">
    <property type="gene designation" value="Serpinb13"/>
</dbReference>
<dbReference type="Pfam" id="PF00079">
    <property type="entry name" value="Serpin"/>
    <property type="match status" value="1"/>
</dbReference>
<dbReference type="SMR" id="D6RHN5"/>
<dbReference type="Ensembl" id="ENSMUST00000136766.2">
    <property type="protein sequence ID" value="ENSMUSP00000118572.2"/>
    <property type="gene ID" value="ENSMUSG00000048775.11"/>
</dbReference>
<keyword evidence="1" id="KW-1133">Transmembrane helix</keyword>
<sequence>MDSLGTAATQFLFDLFKELNKTNDGNVFFSPVGISTAIGMIILGTRGATASELQKVLYTEQGTESSRIKSEEEEVQCIWLYVEVFDPFGLEFCAGGSRREKKYIINSKCC</sequence>
<proteinExistence type="predicted"/>
<dbReference type="Antibodypedia" id="10046">
    <property type="antibodies" value="236 antibodies from 29 providers"/>
</dbReference>
<keyword evidence="5" id="KW-1185">Reference proteome</keyword>
<keyword evidence="1" id="KW-0472">Membrane</keyword>
<dbReference type="InterPro" id="IPR042178">
    <property type="entry name" value="Serpin_sf_1"/>
</dbReference>
<dbReference type="Gene3D" id="3.30.497.10">
    <property type="entry name" value="Antithrombin, subunit I, domain 2"/>
    <property type="match status" value="1"/>
</dbReference>
<feature type="transmembrane region" description="Helical" evidence="1">
    <location>
        <begin position="27"/>
        <end position="45"/>
    </location>
</feature>
<evidence type="ECO:0000313" key="4">
    <source>
        <dbReference type="MGI" id="MGI:3042250"/>
    </source>
</evidence>
<reference evidence="3" key="3">
    <citation type="submission" date="2025-08" db="UniProtKB">
        <authorList>
            <consortium name="Ensembl"/>
        </authorList>
    </citation>
    <scope>IDENTIFICATION</scope>
    <source>
        <strain evidence="3">C57BL/6J</strain>
    </source>
</reference>
<dbReference type="VEuPathDB" id="HostDB:ENSMUSG00000048775"/>
<reference evidence="3 5" key="2">
    <citation type="journal article" date="2011" name="PLoS Biol.">
        <title>Modernizing reference genome assemblies.</title>
        <authorList>
            <person name="Church D.M."/>
            <person name="Schneider V.A."/>
            <person name="Graves T."/>
            <person name="Auger K."/>
            <person name="Cunningham F."/>
            <person name="Bouk N."/>
            <person name="Chen H.C."/>
            <person name="Agarwala R."/>
            <person name="McLaren W.M."/>
            <person name="Ritchie G.R."/>
            <person name="Albracht D."/>
            <person name="Kremitzki M."/>
            <person name="Rock S."/>
            <person name="Kotkiewicz H."/>
            <person name="Kremitzki C."/>
            <person name="Wollam A."/>
            <person name="Trani L."/>
            <person name="Fulton L."/>
            <person name="Fulton R."/>
            <person name="Matthews L."/>
            <person name="Whitehead S."/>
            <person name="Chow W."/>
            <person name="Torrance J."/>
            <person name="Dunn M."/>
            <person name="Harden G."/>
            <person name="Threadgold G."/>
            <person name="Wood J."/>
            <person name="Collins J."/>
            <person name="Heath P."/>
            <person name="Griffiths G."/>
            <person name="Pelan S."/>
            <person name="Grafham D."/>
            <person name="Eichler E.E."/>
            <person name="Weinstock G."/>
            <person name="Mardis E.R."/>
            <person name="Wilson R.K."/>
            <person name="Howe K."/>
            <person name="Flicek P."/>
            <person name="Hubbard T."/>
        </authorList>
    </citation>
    <scope>NUCLEOTIDE SEQUENCE [LARGE SCALE GENOMIC DNA]</scope>
    <source>
        <strain evidence="3 5">C57BL/6J</strain>
    </source>
</reference>
<feature type="domain" description="Serpin" evidence="2">
    <location>
        <begin position="7"/>
        <end position="69"/>
    </location>
</feature>
<dbReference type="HOGENOM" id="CLU_2170218_0_0_1"/>
<accession>D6RHN5</accession>
<gene>
    <name evidence="3 4" type="primary">Serpinb13</name>
</gene>
<evidence type="ECO:0000256" key="1">
    <source>
        <dbReference type="SAM" id="Phobius"/>
    </source>
</evidence>
<evidence type="ECO:0000313" key="5">
    <source>
        <dbReference type="Proteomes" id="UP000000589"/>
    </source>
</evidence>
<dbReference type="Proteomes" id="UP000000589">
    <property type="component" value="Chromosome 1"/>
</dbReference>
<dbReference type="AGR" id="MGI:3042250"/>
<dbReference type="InterPro" id="IPR036186">
    <property type="entry name" value="Serpin_sf"/>
</dbReference>
<dbReference type="ExpressionAtlas" id="D6RHN5">
    <property type="expression patterns" value="differential"/>
</dbReference>